<evidence type="ECO:0000313" key="4">
    <source>
        <dbReference type="Proteomes" id="UP000282582"/>
    </source>
</evidence>
<reference evidence="3 4" key="1">
    <citation type="journal article" date="2018" name="BMC Genomics">
        <title>Genomic evidence for intraspecific hybridization in a clonal and extremely halotolerant yeast.</title>
        <authorList>
            <person name="Gostincar C."/>
            <person name="Stajich J.E."/>
            <person name="Zupancic J."/>
            <person name="Zalar P."/>
            <person name="Gunde-Cimerman N."/>
        </authorList>
    </citation>
    <scope>NUCLEOTIDE SEQUENCE [LARGE SCALE GENOMIC DNA]</scope>
    <source>
        <strain evidence="2 4">EXF-6654</strain>
        <strain evidence="1 3">EXF-6656</strain>
    </source>
</reference>
<dbReference type="VEuPathDB" id="FungiDB:BTJ68_06335"/>
<gene>
    <name evidence="2" type="ORF">D0868_06757</name>
    <name evidence="1" type="ORF">D0869_00763</name>
</gene>
<organism evidence="1 3">
    <name type="scientific">Hortaea werneckii</name>
    <name type="common">Black yeast</name>
    <name type="synonym">Cladosporium werneckii</name>
    <dbReference type="NCBI Taxonomy" id="91943"/>
    <lineage>
        <taxon>Eukaryota</taxon>
        <taxon>Fungi</taxon>
        <taxon>Dikarya</taxon>
        <taxon>Ascomycota</taxon>
        <taxon>Pezizomycotina</taxon>
        <taxon>Dothideomycetes</taxon>
        <taxon>Dothideomycetidae</taxon>
        <taxon>Mycosphaerellales</taxon>
        <taxon>Teratosphaeriaceae</taxon>
        <taxon>Hortaea</taxon>
    </lineage>
</organism>
<comment type="caution">
    <text evidence="1">The sequence shown here is derived from an EMBL/GenBank/DDBJ whole genome shotgun (WGS) entry which is preliminary data.</text>
</comment>
<dbReference type="Proteomes" id="UP000281245">
    <property type="component" value="Unassembled WGS sequence"/>
</dbReference>
<sequence length="114" mass="12907">MRHKRYWNEKASEVAKRLGLATTGLPKIITIAPSQGQESFMTIIDGSINYRHRLALSRAKGVRWVIGGPIAYNPFRIQGEADVSPFPQLYDELQQKGMVHRFAKGKKARAYYSA</sequence>
<protein>
    <submittedName>
        <fullName evidence="1">Uncharacterized protein</fullName>
    </submittedName>
</protein>
<dbReference type="EMBL" id="QWIK01000522">
    <property type="protein sequence ID" value="RMY04794.1"/>
    <property type="molecule type" value="Genomic_DNA"/>
</dbReference>
<evidence type="ECO:0000313" key="3">
    <source>
        <dbReference type="Proteomes" id="UP000281245"/>
    </source>
</evidence>
<proteinExistence type="predicted"/>
<accession>A0A3M6XFJ7</accession>
<dbReference type="OrthoDB" id="6513042at2759"/>
<dbReference type="EMBL" id="QWIJ01000025">
    <property type="protein sequence ID" value="RMX89572.1"/>
    <property type="molecule type" value="Genomic_DNA"/>
</dbReference>
<evidence type="ECO:0000313" key="1">
    <source>
        <dbReference type="EMBL" id="RMX89572.1"/>
    </source>
</evidence>
<name>A0A3M6XFJ7_HORWE</name>
<evidence type="ECO:0000313" key="2">
    <source>
        <dbReference type="EMBL" id="RMY04794.1"/>
    </source>
</evidence>
<dbReference type="Proteomes" id="UP000282582">
    <property type="component" value="Unassembled WGS sequence"/>
</dbReference>
<dbReference type="AlphaFoldDB" id="A0A3M6XFJ7"/>